<dbReference type="PANTHER" id="PTHR43267">
    <property type="entry name" value="TRNA THREONYLCARBAMOYLADENOSINE DEHYDRATASE"/>
    <property type="match status" value="1"/>
</dbReference>
<dbReference type="GO" id="GO:0008641">
    <property type="term" value="F:ubiquitin-like modifier activating enzyme activity"/>
    <property type="evidence" value="ECO:0007669"/>
    <property type="project" value="InterPro"/>
</dbReference>
<dbReference type="GO" id="GO:0061504">
    <property type="term" value="P:cyclic threonylcarbamoyladenosine biosynthetic process"/>
    <property type="evidence" value="ECO:0007669"/>
    <property type="project" value="TreeGrafter"/>
</dbReference>
<dbReference type="EMBL" id="AYUF01000457">
    <property type="protein sequence ID" value="ETK01724.1"/>
    <property type="molecule type" value="Genomic_DNA"/>
</dbReference>
<evidence type="ECO:0000259" key="2">
    <source>
        <dbReference type="Pfam" id="PF00899"/>
    </source>
</evidence>
<keyword evidence="1" id="KW-0472">Membrane</keyword>
<dbReference type="Pfam" id="PF00899">
    <property type="entry name" value="ThiF"/>
    <property type="match status" value="1"/>
</dbReference>
<dbReference type="Proteomes" id="UP000018837">
    <property type="component" value="Unassembled WGS sequence"/>
</dbReference>
<keyword evidence="1" id="KW-1133">Transmembrane helix</keyword>
<evidence type="ECO:0000313" key="4">
    <source>
        <dbReference type="Proteomes" id="UP000018837"/>
    </source>
</evidence>
<proteinExistence type="predicted"/>
<reference evidence="3 4" key="1">
    <citation type="submission" date="2013-11" db="EMBL/GenBank/DDBJ databases">
        <title>Single cell genomics of uncultured Tannerella BU063 (oral taxon 286).</title>
        <authorList>
            <person name="Beall C.J."/>
            <person name="Campbell A.G."/>
            <person name="Griffen A.L."/>
            <person name="Podar M."/>
            <person name="Leys E.J."/>
        </authorList>
    </citation>
    <scope>NUCLEOTIDE SEQUENCE [LARGE SCALE GENOMIC DNA]</scope>
    <source>
        <strain evidence="3">Cell 2</strain>
    </source>
</reference>
<sequence length="251" mass="28442">MKERYSRNRIYVDAEEQEKVREFRVFLGGAGIGSIISECALRFGFETLTIVDGDKVEESNLNRQNYRICDIGKPKVEALKERLLSINPNANITVVNAFIDKDNMVELLKGHSAAVNALDFSSNVPFLFDAHCRQCKIPVLHPYNLGWGGLVMAVSPDGSQLSDLSDDYHNFEARLVQRRIIDYFRLLGSPKRWLEDIMARYKAEKSPAPPPQLAVASWIVGGLCTNLLFCLATGYRVKWYPDFYLSSIKDN</sequence>
<dbReference type="GO" id="GO:0061503">
    <property type="term" value="F:tRNA threonylcarbamoyladenosine dehydratase"/>
    <property type="evidence" value="ECO:0007669"/>
    <property type="project" value="TreeGrafter"/>
</dbReference>
<comment type="caution">
    <text evidence="3">The sequence shown here is derived from an EMBL/GenBank/DDBJ whole genome shotgun (WGS) entry which is preliminary data.</text>
</comment>
<dbReference type="InterPro" id="IPR045886">
    <property type="entry name" value="ThiF/MoeB/HesA"/>
</dbReference>
<dbReference type="SUPFAM" id="SSF69572">
    <property type="entry name" value="Activating enzymes of the ubiquitin-like proteins"/>
    <property type="match status" value="1"/>
</dbReference>
<name>W2C3E9_9BACT</name>
<dbReference type="InterPro" id="IPR035985">
    <property type="entry name" value="Ubiquitin-activating_enz"/>
</dbReference>
<organism evidence="3 4">
    <name type="scientific">Tannerella sp. oral taxon BU063 isolate Cell 2</name>
    <dbReference type="NCBI Taxonomy" id="1411148"/>
    <lineage>
        <taxon>Bacteria</taxon>
        <taxon>Pseudomonadati</taxon>
        <taxon>Bacteroidota</taxon>
        <taxon>Bacteroidia</taxon>
        <taxon>Bacteroidales</taxon>
        <taxon>Tannerellaceae</taxon>
        <taxon>Tannerella</taxon>
    </lineage>
</organism>
<gene>
    <name evidence="3" type="ORF">N425_08260</name>
</gene>
<feature type="transmembrane region" description="Helical" evidence="1">
    <location>
        <begin position="213"/>
        <end position="235"/>
    </location>
</feature>
<accession>W2C3E9</accession>
<feature type="domain" description="THIF-type NAD/FAD binding fold" evidence="2">
    <location>
        <begin position="5"/>
        <end position="228"/>
    </location>
</feature>
<dbReference type="Gene3D" id="3.40.50.720">
    <property type="entry name" value="NAD(P)-binding Rossmann-like Domain"/>
    <property type="match status" value="1"/>
</dbReference>
<keyword evidence="1" id="KW-0812">Transmembrane</keyword>
<dbReference type="AlphaFoldDB" id="W2C3E9"/>
<dbReference type="PANTHER" id="PTHR43267:SF1">
    <property type="entry name" value="TRNA THREONYLCARBAMOYLADENOSINE DEHYDRATASE"/>
    <property type="match status" value="1"/>
</dbReference>
<protein>
    <submittedName>
        <fullName evidence="3">Thiamine biosynthesis protein ThiF</fullName>
    </submittedName>
</protein>
<evidence type="ECO:0000313" key="3">
    <source>
        <dbReference type="EMBL" id="ETK01724.1"/>
    </source>
</evidence>
<dbReference type="InterPro" id="IPR000594">
    <property type="entry name" value="ThiF_NAD_FAD-bd"/>
</dbReference>
<evidence type="ECO:0000256" key="1">
    <source>
        <dbReference type="SAM" id="Phobius"/>
    </source>
</evidence>